<sequence>MRLLLDENVSRPLHQAIVAFVLGHEIVHLLDLDRWSGTRDENLYPRAVAEGFHVILTNDARQMQRPREVEAIAASGLHRIEYPHKHPGMIGIGLAIATVAAGLPAALNLLTDADGQRLVTLRGIDPTPASRLRIVDPAATPPKYWPKPSQE</sequence>
<evidence type="ECO:0000313" key="3">
    <source>
        <dbReference type="Proteomes" id="UP001589610"/>
    </source>
</evidence>
<dbReference type="Proteomes" id="UP001589610">
    <property type="component" value="Unassembled WGS sequence"/>
</dbReference>
<dbReference type="InterPro" id="IPR041375">
    <property type="entry name" value="VapC45_PIN-like"/>
</dbReference>
<reference evidence="2 3" key="1">
    <citation type="submission" date="2024-09" db="EMBL/GenBank/DDBJ databases">
        <authorList>
            <person name="Sun Q."/>
            <person name="Mori K."/>
        </authorList>
    </citation>
    <scope>NUCLEOTIDE SEQUENCE [LARGE SCALE GENOMIC DNA]</scope>
    <source>
        <strain evidence="2 3">JCM 3028</strain>
    </source>
</reference>
<comment type="caution">
    <text evidence="2">The sequence shown here is derived from an EMBL/GenBank/DDBJ whole genome shotgun (WGS) entry which is preliminary data.</text>
</comment>
<name>A0ABV5TPY1_9ACTN</name>
<gene>
    <name evidence="2" type="ORF">ACFFRH_36845</name>
</gene>
<dbReference type="EMBL" id="JBHMBS010000029">
    <property type="protein sequence ID" value="MFB9681077.1"/>
    <property type="molecule type" value="Genomic_DNA"/>
</dbReference>
<evidence type="ECO:0000259" key="1">
    <source>
        <dbReference type="Pfam" id="PF18478"/>
    </source>
</evidence>
<dbReference type="RefSeq" id="WP_386162162.1">
    <property type="nucleotide sequence ID" value="NZ_JBHMBS010000029.1"/>
</dbReference>
<organism evidence="2 3">
    <name type="scientific">Streptosporangium vulgare</name>
    <dbReference type="NCBI Taxonomy" id="46190"/>
    <lineage>
        <taxon>Bacteria</taxon>
        <taxon>Bacillati</taxon>
        <taxon>Actinomycetota</taxon>
        <taxon>Actinomycetes</taxon>
        <taxon>Streptosporangiales</taxon>
        <taxon>Streptosporangiaceae</taxon>
        <taxon>Streptosporangium</taxon>
    </lineage>
</organism>
<dbReference type="Pfam" id="PF18478">
    <property type="entry name" value="PIN_10"/>
    <property type="match status" value="1"/>
</dbReference>
<protein>
    <recommendedName>
        <fullName evidence="1">VapC45 PIN like domain-containing protein</fullName>
    </recommendedName>
</protein>
<proteinExistence type="predicted"/>
<evidence type="ECO:0000313" key="2">
    <source>
        <dbReference type="EMBL" id="MFB9681077.1"/>
    </source>
</evidence>
<accession>A0ABV5TPY1</accession>
<keyword evidence="3" id="KW-1185">Reference proteome</keyword>
<feature type="domain" description="VapC45 PIN like" evidence="1">
    <location>
        <begin position="1"/>
        <end position="78"/>
    </location>
</feature>